<reference evidence="1 2" key="1">
    <citation type="submission" date="2018-12" db="EMBL/GenBank/DDBJ databases">
        <authorList>
            <consortium name="Pathogen Informatics"/>
        </authorList>
    </citation>
    <scope>NUCLEOTIDE SEQUENCE [LARGE SCALE GENOMIC DNA]</scope>
    <source>
        <strain evidence="1 2">NCTC10036</strain>
    </source>
</reference>
<evidence type="ECO:0000313" key="1">
    <source>
        <dbReference type="EMBL" id="VEI62337.1"/>
    </source>
</evidence>
<dbReference type="AlphaFoldDB" id="A0A448S3H4"/>
<gene>
    <name evidence="1" type="ORF">NCTC10036_01055</name>
</gene>
<sequence>MNYPSLLAPILSFLHCETPDGWIDAARRPENLSLLLTDHLVCELKAAQTGMWLIRRYVVDKESGDALLALLKPYETFVHEAQGMPEALFNQSQFTRKLLPKQGSAYGQDLVDKMVLLIKEELHHFSQVLSIMQSRGIAYKKITASRYAKRMIREVRTHDPATLIDKLICGAYIEARSCERFARLAPHLDDELHRFYLSLLRSEARHYQDYLTLAQQIAGSEDISARVAHFGRIEAELILSPDAEFRFHSGLPA</sequence>
<dbReference type="InterPro" id="IPR012347">
    <property type="entry name" value="Ferritin-like"/>
</dbReference>
<protein>
    <submittedName>
        <fullName evidence="1">tRNA-(MS[2]IO[6]A)-hydroxylase (MiaE)</fullName>
    </submittedName>
</protein>
<dbReference type="PANTHER" id="PTHR42637:SF1">
    <property type="entry name" value="TRNA 2-(METHYLSULFANYL)-N(6)-ISOPENTENYLADENOSINE(37) HYDROXYLASE"/>
    <property type="match status" value="1"/>
</dbReference>
<dbReference type="EMBL" id="LR134493">
    <property type="protein sequence ID" value="VEI62337.1"/>
    <property type="molecule type" value="Genomic_DNA"/>
</dbReference>
<dbReference type="NCBIfam" id="NF047790">
    <property type="entry name" value="tRNAmsioHdxaseMiaE"/>
    <property type="match status" value="1"/>
</dbReference>
<organism evidence="1 2">
    <name type="scientific">Serratia rubidaea</name>
    <name type="common">Serratia marinorubra</name>
    <dbReference type="NCBI Taxonomy" id="61652"/>
    <lineage>
        <taxon>Bacteria</taxon>
        <taxon>Pseudomonadati</taxon>
        <taxon>Pseudomonadota</taxon>
        <taxon>Gammaproteobacteria</taxon>
        <taxon>Enterobacterales</taxon>
        <taxon>Yersiniaceae</taxon>
        <taxon>Serratia</taxon>
    </lineage>
</organism>
<dbReference type="GO" id="GO:0006400">
    <property type="term" value="P:tRNA modification"/>
    <property type="evidence" value="ECO:0007669"/>
    <property type="project" value="InterPro"/>
</dbReference>
<dbReference type="InterPro" id="IPR010386">
    <property type="entry name" value="tRNA-Hydrxlase_MiaE"/>
</dbReference>
<dbReference type="Pfam" id="PF06175">
    <property type="entry name" value="MiaE"/>
    <property type="match status" value="1"/>
</dbReference>
<name>A0A448S3H4_SERRU</name>
<proteinExistence type="predicted"/>
<dbReference type="InterPro" id="IPR009078">
    <property type="entry name" value="Ferritin-like_SF"/>
</dbReference>
<dbReference type="Gene3D" id="1.20.1260.10">
    <property type="match status" value="1"/>
</dbReference>
<dbReference type="PANTHER" id="PTHR42637">
    <property type="entry name" value="TRNA-(MS[2]IO[6]A)-HYDROXYLASE"/>
    <property type="match status" value="1"/>
</dbReference>
<evidence type="ECO:0000313" key="2">
    <source>
        <dbReference type="Proteomes" id="UP000281904"/>
    </source>
</evidence>
<accession>A0A448S3H4</accession>
<dbReference type="Proteomes" id="UP000281904">
    <property type="component" value="Chromosome"/>
</dbReference>
<dbReference type="PIRSF" id="PIRSF020736">
    <property type="entry name" value="MiaE"/>
    <property type="match status" value="1"/>
</dbReference>
<dbReference type="RefSeq" id="WP_126530746.1">
    <property type="nucleotide sequence ID" value="NZ_JAMWJM010000006.1"/>
</dbReference>
<dbReference type="CDD" id="cd07910">
    <property type="entry name" value="MiaE"/>
    <property type="match status" value="1"/>
</dbReference>
<dbReference type="SUPFAM" id="SSF47240">
    <property type="entry name" value="Ferritin-like"/>
    <property type="match status" value="1"/>
</dbReference>
<dbReference type="GO" id="GO:0045301">
    <property type="term" value="F:tRNA 2-(methylsulfanyl)-N(6)-isopentenyladenosine(37) hydroxylase activity"/>
    <property type="evidence" value="ECO:0007669"/>
    <property type="project" value="InterPro"/>
</dbReference>